<dbReference type="Proteomes" id="UP000654075">
    <property type="component" value="Unassembled WGS sequence"/>
</dbReference>
<gene>
    <name evidence="1" type="ORF">PGLA1383_LOCUS9919</name>
</gene>
<dbReference type="InterPro" id="IPR011990">
    <property type="entry name" value="TPR-like_helical_dom_sf"/>
</dbReference>
<dbReference type="EMBL" id="CAJNNV010004771">
    <property type="protein sequence ID" value="CAE8591232.1"/>
    <property type="molecule type" value="Genomic_DNA"/>
</dbReference>
<comment type="caution">
    <text evidence="1">The sequence shown here is derived from an EMBL/GenBank/DDBJ whole genome shotgun (WGS) entry which is preliminary data.</text>
</comment>
<accession>A0A813DZW0</accession>
<proteinExistence type="predicted"/>
<protein>
    <submittedName>
        <fullName evidence="1">Uncharacterized protein</fullName>
    </submittedName>
</protein>
<reference evidence="1" key="1">
    <citation type="submission" date="2021-02" db="EMBL/GenBank/DDBJ databases">
        <authorList>
            <person name="Dougan E. K."/>
            <person name="Rhodes N."/>
            <person name="Thang M."/>
            <person name="Chan C."/>
        </authorList>
    </citation>
    <scope>NUCLEOTIDE SEQUENCE</scope>
</reference>
<keyword evidence="2" id="KW-1185">Reference proteome</keyword>
<feature type="non-terminal residue" evidence="1">
    <location>
        <position position="1"/>
    </location>
</feature>
<sequence length="63" mass="6554">VQALGRCGLELEASTANAVLSACGESLRWGWALLLLQRQPQLGLVPEAASYGAATRACCHGSQ</sequence>
<dbReference type="AlphaFoldDB" id="A0A813DZW0"/>
<feature type="non-terminal residue" evidence="1">
    <location>
        <position position="63"/>
    </location>
</feature>
<organism evidence="1 2">
    <name type="scientific">Polarella glacialis</name>
    <name type="common">Dinoflagellate</name>
    <dbReference type="NCBI Taxonomy" id="89957"/>
    <lineage>
        <taxon>Eukaryota</taxon>
        <taxon>Sar</taxon>
        <taxon>Alveolata</taxon>
        <taxon>Dinophyceae</taxon>
        <taxon>Suessiales</taxon>
        <taxon>Suessiaceae</taxon>
        <taxon>Polarella</taxon>
    </lineage>
</organism>
<dbReference type="Gene3D" id="1.25.40.10">
    <property type="entry name" value="Tetratricopeptide repeat domain"/>
    <property type="match status" value="1"/>
</dbReference>
<evidence type="ECO:0000313" key="2">
    <source>
        <dbReference type="Proteomes" id="UP000654075"/>
    </source>
</evidence>
<evidence type="ECO:0000313" key="1">
    <source>
        <dbReference type="EMBL" id="CAE8591232.1"/>
    </source>
</evidence>
<name>A0A813DZW0_POLGL</name>